<dbReference type="NCBIfam" id="TIGR00173">
    <property type="entry name" value="menD"/>
    <property type="match status" value="1"/>
</dbReference>
<dbReference type="OrthoDB" id="212847at2157"/>
<evidence type="ECO:0000256" key="3">
    <source>
        <dbReference type="ARBA" id="ARBA00022842"/>
    </source>
</evidence>
<feature type="domain" description="Thiamine pyrophosphate enzyme N-terminal TPP-binding" evidence="9">
    <location>
        <begin position="11"/>
        <end position="124"/>
    </location>
</feature>
<keyword evidence="2 6" id="KW-0479">Metal-binding</keyword>
<evidence type="ECO:0000256" key="7">
    <source>
        <dbReference type="SAM" id="MobiDB-lite"/>
    </source>
</evidence>
<dbReference type="PIRSF" id="PIRSF004983">
    <property type="entry name" value="MenD"/>
    <property type="match status" value="1"/>
</dbReference>
<gene>
    <name evidence="6 10" type="primary">menD</name>
    <name evidence="10" type="ORF">HYG82_01855</name>
</gene>
<comment type="subunit">
    <text evidence="6">Homodimer.</text>
</comment>
<dbReference type="GO" id="GO:0006082">
    <property type="term" value="P:organic acid metabolic process"/>
    <property type="evidence" value="ECO:0007669"/>
    <property type="project" value="UniProtKB-ARBA"/>
</dbReference>
<dbReference type="Gene3D" id="3.40.50.1220">
    <property type="entry name" value="TPP-binding domain"/>
    <property type="match status" value="1"/>
</dbReference>
<comment type="function">
    <text evidence="6">Catalyzes the thiamine diphosphate-dependent decarboxylation of 2-oxoglutarate and the subsequent addition of the resulting succinic semialdehyde-thiamine pyrophosphate anion to isochorismate to yield 2-succinyl-5-enolpyruvyl-6-hydroxy-3-cyclohexene-1-carboxylate (SEPHCHC).</text>
</comment>
<keyword evidence="1 6" id="KW-0808">Transferase</keyword>
<dbReference type="SUPFAM" id="SSF52467">
    <property type="entry name" value="DHS-like NAD/FAD-binding domain"/>
    <property type="match status" value="1"/>
</dbReference>
<dbReference type="GeneID" id="56031996"/>
<feature type="region of interest" description="Disordered" evidence="7">
    <location>
        <begin position="198"/>
        <end position="217"/>
    </location>
</feature>
<protein>
    <recommendedName>
        <fullName evidence="6">2-succinyl-5-enolpyruvyl-6-hydroxy-3-cyclohexene-1-carboxylate synthase</fullName>
        <shortName evidence="6">SEPHCHC synthase</shortName>
        <ecNumber evidence="6">2.2.1.9</ecNumber>
    </recommendedName>
    <alternativeName>
        <fullName evidence="6">Menaquinone biosynthesis protein MenD</fullName>
    </alternativeName>
</protein>
<dbReference type="HAMAP" id="MF_01659">
    <property type="entry name" value="MenD"/>
    <property type="match status" value="1"/>
</dbReference>
<dbReference type="InterPro" id="IPR011766">
    <property type="entry name" value="TPP_enzyme_TPP-bd"/>
</dbReference>
<evidence type="ECO:0000256" key="2">
    <source>
        <dbReference type="ARBA" id="ARBA00022723"/>
    </source>
</evidence>
<keyword evidence="5 6" id="KW-0464">Manganese</keyword>
<dbReference type="Pfam" id="PF02776">
    <property type="entry name" value="TPP_enzyme_N"/>
    <property type="match status" value="1"/>
</dbReference>
<dbReference type="GO" id="GO:0044272">
    <property type="term" value="P:sulfur compound biosynthetic process"/>
    <property type="evidence" value="ECO:0007669"/>
    <property type="project" value="UniProtKB-ARBA"/>
</dbReference>
<evidence type="ECO:0000259" key="9">
    <source>
        <dbReference type="Pfam" id="PF02776"/>
    </source>
</evidence>
<name>A0A7D5KBB1_9EURY</name>
<dbReference type="UniPathway" id="UPA00079"/>
<proteinExistence type="inferred from homology"/>
<dbReference type="GO" id="GO:0009234">
    <property type="term" value="P:menaquinone biosynthetic process"/>
    <property type="evidence" value="ECO:0007669"/>
    <property type="project" value="UniProtKB-UniRule"/>
</dbReference>
<comment type="cofactor">
    <cofactor evidence="6">
        <name>Mg(2+)</name>
        <dbReference type="ChEBI" id="CHEBI:18420"/>
    </cofactor>
    <cofactor evidence="6">
        <name>Mn(2+)</name>
        <dbReference type="ChEBI" id="CHEBI:29035"/>
    </cofactor>
</comment>
<evidence type="ECO:0000256" key="6">
    <source>
        <dbReference type="HAMAP-Rule" id="MF_01659"/>
    </source>
</evidence>
<dbReference type="InterPro" id="IPR029061">
    <property type="entry name" value="THDP-binding"/>
</dbReference>
<comment type="pathway">
    <text evidence="6">Quinol/quinone metabolism; 1,4-dihydroxy-2-naphthoate biosynthesis; 1,4-dihydroxy-2-naphthoate from chorismate: step 2/7.</text>
</comment>
<dbReference type="UniPathway" id="UPA01057">
    <property type="reaction ID" value="UER00164"/>
</dbReference>
<dbReference type="EMBL" id="CP058601">
    <property type="protein sequence ID" value="QLG47676.1"/>
    <property type="molecule type" value="Genomic_DNA"/>
</dbReference>
<organism evidence="10 11">
    <name type="scientific">Natrinema halophilum</name>
    <dbReference type="NCBI Taxonomy" id="1699371"/>
    <lineage>
        <taxon>Archaea</taxon>
        <taxon>Methanobacteriati</taxon>
        <taxon>Methanobacteriota</taxon>
        <taxon>Stenosarchaea group</taxon>
        <taxon>Halobacteria</taxon>
        <taxon>Halobacteriales</taxon>
        <taxon>Natrialbaceae</taxon>
        <taxon>Natrinema</taxon>
    </lineage>
</organism>
<dbReference type="Pfam" id="PF02775">
    <property type="entry name" value="TPP_enzyme_C"/>
    <property type="match status" value="1"/>
</dbReference>
<evidence type="ECO:0000313" key="10">
    <source>
        <dbReference type="EMBL" id="QLG47676.1"/>
    </source>
</evidence>
<comment type="pathway">
    <text evidence="6">Quinol/quinone metabolism; menaquinone biosynthesis.</text>
</comment>
<evidence type="ECO:0000256" key="5">
    <source>
        <dbReference type="ARBA" id="ARBA00023211"/>
    </source>
</evidence>
<feature type="domain" description="Thiamine pyrophosphate enzyme TPP-binding" evidence="8">
    <location>
        <begin position="474"/>
        <end position="585"/>
    </location>
</feature>
<comment type="catalytic activity">
    <reaction evidence="6">
        <text>isochorismate + 2-oxoglutarate + H(+) = 5-enolpyruvoyl-6-hydroxy-2-succinyl-cyclohex-3-ene-1-carboxylate + CO2</text>
        <dbReference type="Rhea" id="RHEA:25593"/>
        <dbReference type="ChEBI" id="CHEBI:15378"/>
        <dbReference type="ChEBI" id="CHEBI:16526"/>
        <dbReference type="ChEBI" id="CHEBI:16810"/>
        <dbReference type="ChEBI" id="CHEBI:29780"/>
        <dbReference type="ChEBI" id="CHEBI:58818"/>
        <dbReference type="EC" id="2.2.1.9"/>
    </reaction>
</comment>
<sequence length="618" mass="66282">MSAPNRATLWGRILADELAQGGLEAVCVAPGSRSTPLTVAFADHPDVDVYSHIDERSAAYFALGRARRNGEPTALVCTSGTAVANFHPAVMEADRGRVPLLLLTADRPPELRDSGANQTVDQVKLYGDAVRWDAELPEPEPDERKVRSLRTTAARALSETVGVSPGPVHLNCPFRKPLEPIDLPDDVPDSFAETAAARGRSGAFVETSPGTRRLADDEDRPLRQALESAARPLIVAGPADPTDLRSLDPGAVTELADQLGAPILADPLSGLRFGSHVDERCEGSEESDGVRSIYGGYDAYISQLPDPDVVLRFGASPTSKSLRHWLRDADARQFLVDPAGAWREATFTATDLLSTEPKSVVDGLLEALTSADSEGRTGGANSVAVNGDWRSLFDAAERVQWETCDEALAANALESAPFEGAILASVVSDAPDPATLFVSNSMPIRDVDRFGRPRDAALTVLGNRGASGIDGITSSALGAGSATDDPLVLVTGDLAFLHDSNGLLAVDRCNVDATIVLLDNDGGGIFHKLPIENFDPPFTDQFKTPHGLEFDELASFYDLEFESVSPVDFISAYRRSLERTGTQVLAVEFDSETSHRQRDRLEERVRNSIAVEFDDESA</sequence>
<dbReference type="EC" id="2.2.1.9" evidence="6"/>
<dbReference type="GO" id="GO:0070204">
    <property type="term" value="F:2-succinyl-5-enolpyruvyl-6-hydroxy-3-cyclohexene-1-carboxylic-acid synthase activity"/>
    <property type="evidence" value="ECO:0007669"/>
    <property type="project" value="UniProtKB-UniRule"/>
</dbReference>
<dbReference type="RefSeq" id="WP_179259418.1">
    <property type="nucleotide sequence ID" value="NZ_CP058601.1"/>
</dbReference>
<evidence type="ECO:0000256" key="1">
    <source>
        <dbReference type="ARBA" id="ARBA00022679"/>
    </source>
</evidence>
<accession>A0A7D5KBB1</accession>
<keyword evidence="3 6" id="KW-0460">Magnesium</keyword>
<dbReference type="SUPFAM" id="SSF52518">
    <property type="entry name" value="Thiamin diphosphate-binding fold (THDP-binding)"/>
    <property type="match status" value="2"/>
</dbReference>
<dbReference type="GO" id="GO:0000287">
    <property type="term" value="F:magnesium ion binding"/>
    <property type="evidence" value="ECO:0007669"/>
    <property type="project" value="UniProtKB-UniRule"/>
</dbReference>
<dbReference type="CDD" id="cd02009">
    <property type="entry name" value="TPP_SHCHC_synthase"/>
    <property type="match status" value="1"/>
</dbReference>
<dbReference type="KEGG" id="haly:HYG82_01855"/>
<dbReference type="Proteomes" id="UP000509241">
    <property type="component" value="Chromosome"/>
</dbReference>
<dbReference type="InterPro" id="IPR004433">
    <property type="entry name" value="MenaQ_synth_MenD"/>
</dbReference>
<dbReference type="CDD" id="cd07037">
    <property type="entry name" value="TPP_PYR_MenD"/>
    <property type="match status" value="1"/>
</dbReference>
<reference evidence="10 11" key="1">
    <citation type="submission" date="2020-07" db="EMBL/GenBank/DDBJ databases">
        <authorList>
            <person name="Cui H."/>
        </authorList>
    </citation>
    <scope>NUCLEOTIDE SEQUENCE [LARGE SCALE GENOMIC DNA]</scope>
    <source>
        <strain evidence="10 11">YPL8</strain>
    </source>
</reference>
<evidence type="ECO:0000259" key="8">
    <source>
        <dbReference type="Pfam" id="PF02775"/>
    </source>
</evidence>
<keyword evidence="11" id="KW-1185">Reference proteome</keyword>
<dbReference type="AlphaFoldDB" id="A0A7D5KBB1"/>
<evidence type="ECO:0000313" key="11">
    <source>
        <dbReference type="Proteomes" id="UP000509241"/>
    </source>
</evidence>
<dbReference type="GO" id="GO:0030145">
    <property type="term" value="F:manganese ion binding"/>
    <property type="evidence" value="ECO:0007669"/>
    <property type="project" value="UniProtKB-UniRule"/>
</dbReference>
<dbReference type="PANTHER" id="PTHR42916">
    <property type="entry name" value="2-SUCCINYL-5-ENOLPYRUVYL-6-HYDROXY-3-CYCLOHEXENE-1-CARBOXYLATE SYNTHASE"/>
    <property type="match status" value="1"/>
</dbReference>
<dbReference type="Gene3D" id="3.40.50.970">
    <property type="match status" value="2"/>
</dbReference>
<comment type="cofactor">
    <cofactor evidence="6">
        <name>thiamine diphosphate</name>
        <dbReference type="ChEBI" id="CHEBI:58937"/>
    </cofactor>
    <text evidence="6">Binds 1 thiamine pyrophosphate per subunit.</text>
</comment>
<comment type="similarity">
    <text evidence="6">Belongs to the TPP enzyme family. MenD subfamily.</text>
</comment>
<dbReference type="PANTHER" id="PTHR42916:SF1">
    <property type="entry name" value="PROTEIN PHYLLO, CHLOROPLASTIC"/>
    <property type="match status" value="1"/>
</dbReference>
<dbReference type="InterPro" id="IPR012001">
    <property type="entry name" value="Thiamin_PyroP_enz_TPP-bd_dom"/>
</dbReference>
<evidence type="ECO:0000256" key="4">
    <source>
        <dbReference type="ARBA" id="ARBA00023052"/>
    </source>
</evidence>
<keyword evidence="6" id="KW-0474">Menaquinone biosynthesis</keyword>
<dbReference type="GO" id="GO:0030976">
    <property type="term" value="F:thiamine pyrophosphate binding"/>
    <property type="evidence" value="ECO:0007669"/>
    <property type="project" value="UniProtKB-UniRule"/>
</dbReference>
<dbReference type="InterPro" id="IPR029035">
    <property type="entry name" value="DHS-like_NAD/FAD-binding_dom"/>
</dbReference>
<keyword evidence="4 6" id="KW-0786">Thiamine pyrophosphate</keyword>